<dbReference type="AlphaFoldDB" id="A0A2P5BL09"/>
<name>A0A2P5BL09_PARAD</name>
<proteinExistence type="predicted"/>
<evidence type="ECO:0000256" key="1">
    <source>
        <dbReference type="SAM" id="MobiDB-lite"/>
    </source>
</evidence>
<keyword evidence="3" id="KW-1185">Reference proteome</keyword>
<dbReference type="Proteomes" id="UP000237105">
    <property type="component" value="Unassembled WGS sequence"/>
</dbReference>
<evidence type="ECO:0000313" key="3">
    <source>
        <dbReference type="Proteomes" id="UP000237105"/>
    </source>
</evidence>
<accession>A0A2P5BL09</accession>
<evidence type="ECO:0000313" key="2">
    <source>
        <dbReference type="EMBL" id="PON49471.1"/>
    </source>
</evidence>
<sequence>MGKDEGEKPIEEKNTKDNSLKEASLISHEDSIIHPFDVEAKKGLEDTNVVEVLQSSSNCDPPIKVIEPFTILLQPPQAIQEGF</sequence>
<organism evidence="2 3">
    <name type="scientific">Parasponia andersonii</name>
    <name type="common">Sponia andersonii</name>
    <dbReference type="NCBI Taxonomy" id="3476"/>
    <lineage>
        <taxon>Eukaryota</taxon>
        <taxon>Viridiplantae</taxon>
        <taxon>Streptophyta</taxon>
        <taxon>Embryophyta</taxon>
        <taxon>Tracheophyta</taxon>
        <taxon>Spermatophyta</taxon>
        <taxon>Magnoliopsida</taxon>
        <taxon>eudicotyledons</taxon>
        <taxon>Gunneridae</taxon>
        <taxon>Pentapetalae</taxon>
        <taxon>rosids</taxon>
        <taxon>fabids</taxon>
        <taxon>Rosales</taxon>
        <taxon>Cannabaceae</taxon>
        <taxon>Parasponia</taxon>
    </lineage>
</organism>
<reference evidence="3" key="1">
    <citation type="submission" date="2016-06" db="EMBL/GenBank/DDBJ databases">
        <title>Parallel loss of symbiosis genes in relatives of nitrogen-fixing non-legume Parasponia.</title>
        <authorList>
            <person name="Van Velzen R."/>
            <person name="Holmer R."/>
            <person name="Bu F."/>
            <person name="Rutten L."/>
            <person name="Van Zeijl A."/>
            <person name="Liu W."/>
            <person name="Santuari L."/>
            <person name="Cao Q."/>
            <person name="Sharma T."/>
            <person name="Shen D."/>
            <person name="Roswanjaya Y."/>
            <person name="Wardhani T."/>
            <person name="Kalhor M.S."/>
            <person name="Jansen J."/>
            <person name="Van den Hoogen J."/>
            <person name="Gungor B."/>
            <person name="Hartog M."/>
            <person name="Hontelez J."/>
            <person name="Verver J."/>
            <person name="Yang W.-C."/>
            <person name="Schijlen E."/>
            <person name="Repin R."/>
            <person name="Schilthuizen M."/>
            <person name="Schranz E."/>
            <person name="Heidstra R."/>
            <person name="Miyata K."/>
            <person name="Fedorova E."/>
            <person name="Kohlen W."/>
            <person name="Bisseling T."/>
            <person name="Smit S."/>
            <person name="Geurts R."/>
        </authorList>
    </citation>
    <scope>NUCLEOTIDE SEQUENCE [LARGE SCALE GENOMIC DNA]</scope>
    <source>
        <strain evidence="3">cv. WU1-14</strain>
    </source>
</reference>
<feature type="region of interest" description="Disordered" evidence="1">
    <location>
        <begin position="1"/>
        <end position="23"/>
    </location>
</feature>
<dbReference type="EMBL" id="JXTB01000260">
    <property type="protein sequence ID" value="PON49471.1"/>
    <property type="molecule type" value="Genomic_DNA"/>
</dbReference>
<feature type="compositionally biased region" description="Basic and acidic residues" evidence="1">
    <location>
        <begin position="1"/>
        <end position="20"/>
    </location>
</feature>
<protein>
    <submittedName>
        <fullName evidence="2">Uncharacterized protein</fullName>
    </submittedName>
</protein>
<gene>
    <name evidence="2" type="ORF">PanWU01x14_229870</name>
</gene>
<comment type="caution">
    <text evidence="2">The sequence shown here is derived from an EMBL/GenBank/DDBJ whole genome shotgun (WGS) entry which is preliminary data.</text>
</comment>